<dbReference type="Proteomes" id="UP000675121">
    <property type="component" value="Unassembled WGS sequence"/>
</dbReference>
<proteinExistence type="predicted"/>
<sequence>MTEFTVDSAFITKELAKGKFTDEMLADMRSPIGTDLRTDPWAGKEYAARMAILYFAEGIGDDKPLWTDLQYAAITQAMSTSRPSPNKRVLRSLYSA</sequence>
<dbReference type="EMBL" id="CAJNAS010000037">
    <property type="protein sequence ID" value="CAE6964790.1"/>
    <property type="molecule type" value="Genomic_DNA"/>
</dbReference>
<protein>
    <submittedName>
        <fullName evidence="1">Uncharacterized protein</fullName>
    </submittedName>
</protein>
<comment type="caution">
    <text evidence="1">The sequence shown here is derived from an EMBL/GenBank/DDBJ whole genome shotgun (WGS) entry which is preliminary data.</text>
</comment>
<evidence type="ECO:0000313" key="2">
    <source>
        <dbReference type="Proteomes" id="UP000675121"/>
    </source>
</evidence>
<gene>
    <name evidence="1" type="ORF">R70211_07252</name>
</gene>
<dbReference type="AlphaFoldDB" id="A0A9N8N8E9"/>
<dbReference type="RefSeq" id="WP_201082975.1">
    <property type="nucleotide sequence ID" value="NZ_CAJNAS010000037.1"/>
</dbReference>
<evidence type="ECO:0000313" key="1">
    <source>
        <dbReference type="EMBL" id="CAE6964790.1"/>
    </source>
</evidence>
<accession>A0A9N8N8E9</accession>
<reference evidence="1" key="1">
    <citation type="submission" date="2021-02" db="EMBL/GenBank/DDBJ databases">
        <authorList>
            <person name="Vanwijnsberghe S."/>
        </authorList>
    </citation>
    <scope>NUCLEOTIDE SEQUENCE</scope>
    <source>
        <strain evidence="1">R-70211</strain>
    </source>
</reference>
<organism evidence="1 2">
    <name type="scientific">Paraburkholderia domus</name>
    <dbReference type="NCBI Taxonomy" id="2793075"/>
    <lineage>
        <taxon>Bacteria</taxon>
        <taxon>Pseudomonadati</taxon>
        <taxon>Pseudomonadota</taxon>
        <taxon>Betaproteobacteria</taxon>
        <taxon>Burkholderiales</taxon>
        <taxon>Burkholderiaceae</taxon>
        <taxon>Paraburkholderia</taxon>
    </lineage>
</organism>
<name>A0A9N8N8E9_9BURK</name>
<keyword evidence="2" id="KW-1185">Reference proteome</keyword>